<dbReference type="RefSeq" id="WP_142662877.1">
    <property type="nucleotide sequence ID" value="NZ_FXTK01000006.1"/>
</dbReference>
<keyword evidence="10" id="KW-1133">Transmembrane helix</keyword>
<keyword evidence="7" id="KW-0902">Two-component regulatory system</keyword>
<dbReference type="InterPro" id="IPR003018">
    <property type="entry name" value="GAF"/>
</dbReference>
<evidence type="ECO:0000313" key="15">
    <source>
        <dbReference type="Proteomes" id="UP000319014"/>
    </source>
</evidence>
<comment type="subcellular location">
    <subcellularLocation>
        <location evidence="2">Membrane</location>
    </subcellularLocation>
</comment>
<keyword evidence="6 14" id="KW-0418">Kinase</keyword>
<dbReference type="Pfam" id="PF00512">
    <property type="entry name" value="HisKA"/>
    <property type="match status" value="1"/>
</dbReference>
<dbReference type="GO" id="GO:0000155">
    <property type="term" value="F:phosphorelay sensor kinase activity"/>
    <property type="evidence" value="ECO:0007669"/>
    <property type="project" value="InterPro"/>
</dbReference>
<dbReference type="Pfam" id="PF02518">
    <property type="entry name" value="HATPase_c"/>
    <property type="match status" value="1"/>
</dbReference>
<name>A0A521D2E0_9RHOB</name>
<comment type="catalytic activity">
    <reaction evidence="1">
        <text>ATP + protein L-histidine = ADP + protein N-phospho-L-histidine.</text>
        <dbReference type="EC" id="2.7.13.3"/>
    </reaction>
</comment>
<dbReference type="EC" id="2.7.13.3" evidence="3"/>
<dbReference type="FunFam" id="3.30.565.10:FF:000010">
    <property type="entry name" value="Sensor histidine kinase RcsC"/>
    <property type="match status" value="1"/>
</dbReference>
<dbReference type="GO" id="GO:0016020">
    <property type="term" value="C:membrane"/>
    <property type="evidence" value="ECO:0007669"/>
    <property type="project" value="UniProtKB-SubCell"/>
</dbReference>
<feature type="modified residue" description="4-aspartylphosphate" evidence="8">
    <location>
        <position position="800"/>
    </location>
</feature>
<dbReference type="SUPFAM" id="SSF55781">
    <property type="entry name" value="GAF domain-like"/>
    <property type="match status" value="1"/>
</dbReference>
<dbReference type="EMBL" id="FXTK01000006">
    <property type="protein sequence ID" value="SMO65855.1"/>
    <property type="molecule type" value="Genomic_DNA"/>
</dbReference>
<dbReference type="SMART" id="SM00387">
    <property type="entry name" value="HATPase_c"/>
    <property type="match status" value="1"/>
</dbReference>
<keyword evidence="9" id="KW-0175">Coiled coil</keyword>
<accession>A0A521D2E0</accession>
<dbReference type="Gene3D" id="3.30.565.10">
    <property type="entry name" value="Histidine kinase-like ATPase, C-terminal domain"/>
    <property type="match status" value="1"/>
</dbReference>
<evidence type="ECO:0000313" key="14">
    <source>
        <dbReference type="EMBL" id="SMO65855.1"/>
    </source>
</evidence>
<feature type="domain" description="Response regulatory" evidence="12">
    <location>
        <begin position="890"/>
        <end position="1008"/>
    </location>
</feature>
<evidence type="ECO:0000256" key="2">
    <source>
        <dbReference type="ARBA" id="ARBA00004370"/>
    </source>
</evidence>
<keyword evidence="10" id="KW-0472">Membrane</keyword>
<dbReference type="SUPFAM" id="SSF52172">
    <property type="entry name" value="CheY-like"/>
    <property type="match status" value="2"/>
</dbReference>
<keyword evidence="5" id="KW-0808">Transferase</keyword>
<evidence type="ECO:0000256" key="5">
    <source>
        <dbReference type="ARBA" id="ARBA00022679"/>
    </source>
</evidence>
<evidence type="ECO:0000256" key="8">
    <source>
        <dbReference type="PROSITE-ProRule" id="PRU00169"/>
    </source>
</evidence>
<dbReference type="AlphaFoldDB" id="A0A521D2E0"/>
<evidence type="ECO:0000256" key="10">
    <source>
        <dbReference type="SAM" id="Phobius"/>
    </source>
</evidence>
<dbReference type="Pfam" id="PF00072">
    <property type="entry name" value="Response_reg"/>
    <property type="match status" value="2"/>
</dbReference>
<dbReference type="InterPro" id="IPR011006">
    <property type="entry name" value="CheY-like_superfamily"/>
</dbReference>
<dbReference type="SMART" id="SM00388">
    <property type="entry name" value="HisKA"/>
    <property type="match status" value="1"/>
</dbReference>
<dbReference type="InterPro" id="IPR036097">
    <property type="entry name" value="HisK_dim/P_sf"/>
</dbReference>
<feature type="coiled-coil region" evidence="9">
    <location>
        <begin position="427"/>
        <end position="492"/>
    </location>
</feature>
<dbReference type="Gene3D" id="3.40.50.2300">
    <property type="match status" value="2"/>
</dbReference>
<evidence type="ECO:0000256" key="1">
    <source>
        <dbReference type="ARBA" id="ARBA00000085"/>
    </source>
</evidence>
<dbReference type="Pfam" id="PF13185">
    <property type="entry name" value="GAF_2"/>
    <property type="match status" value="1"/>
</dbReference>
<dbReference type="PANTHER" id="PTHR45339:SF1">
    <property type="entry name" value="HYBRID SIGNAL TRANSDUCTION HISTIDINE KINASE J"/>
    <property type="match status" value="1"/>
</dbReference>
<dbReference type="CDD" id="cd06225">
    <property type="entry name" value="HAMP"/>
    <property type="match status" value="1"/>
</dbReference>
<dbReference type="PROSITE" id="PS51257">
    <property type="entry name" value="PROKAR_LIPOPROTEIN"/>
    <property type="match status" value="1"/>
</dbReference>
<dbReference type="InterPro" id="IPR004358">
    <property type="entry name" value="Sig_transdc_His_kin-like_C"/>
</dbReference>
<dbReference type="Gene3D" id="6.10.340.10">
    <property type="match status" value="1"/>
</dbReference>
<dbReference type="CDD" id="cd00082">
    <property type="entry name" value="HisKA"/>
    <property type="match status" value="1"/>
</dbReference>
<dbReference type="PROSITE" id="PS50109">
    <property type="entry name" value="HIS_KIN"/>
    <property type="match status" value="1"/>
</dbReference>
<feature type="transmembrane region" description="Helical" evidence="10">
    <location>
        <begin position="196"/>
        <end position="217"/>
    </location>
</feature>
<feature type="domain" description="Histidine kinase" evidence="11">
    <location>
        <begin position="502"/>
        <end position="723"/>
    </location>
</feature>
<evidence type="ECO:0000256" key="7">
    <source>
        <dbReference type="ARBA" id="ARBA00023012"/>
    </source>
</evidence>
<dbReference type="CDD" id="cd00156">
    <property type="entry name" value="REC"/>
    <property type="match status" value="1"/>
</dbReference>
<dbReference type="CDD" id="cd16922">
    <property type="entry name" value="HATPase_EvgS-ArcB-TorS-like"/>
    <property type="match status" value="1"/>
</dbReference>
<dbReference type="InterPro" id="IPR001789">
    <property type="entry name" value="Sig_transdc_resp-reg_receiver"/>
</dbReference>
<evidence type="ECO:0000259" key="11">
    <source>
        <dbReference type="PROSITE" id="PS50109"/>
    </source>
</evidence>
<gene>
    <name evidence="14" type="ORF">SAMN06265221_10615</name>
</gene>
<dbReference type="CDD" id="cd17546">
    <property type="entry name" value="REC_hyHK_CKI1_RcsC-like"/>
    <property type="match status" value="1"/>
</dbReference>
<dbReference type="Gene3D" id="3.30.450.40">
    <property type="match status" value="1"/>
</dbReference>
<dbReference type="Gene3D" id="1.10.287.130">
    <property type="match status" value="1"/>
</dbReference>
<evidence type="ECO:0000259" key="13">
    <source>
        <dbReference type="PROSITE" id="PS50885"/>
    </source>
</evidence>
<dbReference type="Proteomes" id="UP000319014">
    <property type="component" value="Unassembled WGS sequence"/>
</dbReference>
<dbReference type="InterPro" id="IPR003660">
    <property type="entry name" value="HAMP_dom"/>
</dbReference>
<dbReference type="InterPro" id="IPR029016">
    <property type="entry name" value="GAF-like_dom_sf"/>
</dbReference>
<sequence length="1012" mass="110285">MNRRPKNLSLSAQFALIMLCFVLVVACVSSVGYLGSRALSEAQNKVRDLTSDLTAIEAVERSMLAREIALTETLIKGTPESRKAFDAANSETIAATETLLRLPIPDQQALSDAVAIQVAGTQWLNLKALPLLTRFENMDVPADRTQVLAEYLASNHADTAELIPTATFDRLSGLVMQLLTDARAERDRAIDWMRNATAMAAALVALTALAAFATLHYRFSRPIRRFAMTMSRLADNDRTVQIPFQDRGDEIGAMSRSLLIFRNLAVAQVEDLEVKHALTKLSESVQAQKTLHDFAQVAITSLANELGAQVAVFFSYDETRRNLTLFAAHGYRGNADMPVSYALGEGIIGQVAADRRTQIISPVPKGFVKIHSATGEADPTLILLMPVLLRDRLIGVMEFALLEPFDSVRGRIVAEAIDVVGLPLVNLQRALETKELLQQSIRQTEELQAAEAEMLAQQEELQATNAELAFRTTELEQTQEEAFQRAEELERTSQYKSRFLANMSHELRTPLNSMLILAQDLASNSDGNLDADQIEAAQVIHASGVSLLRLINEILDLSKIEAGKIEVTSEATSSRMLVQTLEHAFRPIADKKGVAFGITCTDDLPATIQTDPGRLEQIANNLIGNALKFTHDGSVRVTLAPAEEGRMLSFVVCDTGIGIAQEKLEAIFLPFEQVDASTQRQYGGTGLGLAISRQLATLLGGRLEVESVVGQGSVFRLFVPLVAADIAVPAEAAPKPEAPAPRPTPAPARGSVLVVEDDGGTQKAVSQLLTRAGIDVTASFSAEDALERIKTRDFDCIIMDLGLPGLSGFELLDRLSSLGKAQSVVVYSARDMQPDELLRLRGYTDSIVLKGEHSDKRLLDEVRAFLNAAPAATPTKPVAAADDGQPVDCKLLLVDDDMRNIYALAKVLRARGCNVVLAQDGLKALAELDAHPDTQIVLMDMMMPNMDGYEAMGEIRKRGGHWGDLPIIALTAKAMKEDRERCIQAGASDYMTKPIDLPLLFTKIREQLCHAQ</sequence>
<feature type="domain" description="Response regulatory" evidence="12">
    <location>
        <begin position="751"/>
        <end position="865"/>
    </location>
</feature>
<feature type="transmembrane region" description="Helical" evidence="10">
    <location>
        <begin position="12"/>
        <end position="35"/>
    </location>
</feature>
<evidence type="ECO:0000256" key="4">
    <source>
        <dbReference type="ARBA" id="ARBA00022553"/>
    </source>
</evidence>
<evidence type="ECO:0000256" key="9">
    <source>
        <dbReference type="SAM" id="Coils"/>
    </source>
</evidence>
<evidence type="ECO:0000256" key="3">
    <source>
        <dbReference type="ARBA" id="ARBA00012438"/>
    </source>
</evidence>
<evidence type="ECO:0000256" key="6">
    <source>
        <dbReference type="ARBA" id="ARBA00022777"/>
    </source>
</evidence>
<dbReference type="PROSITE" id="PS50110">
    <property type="entry name" value="RESPONSE_REGULATORY"/>
    <property type="match status" value="2"/>
</dbReference>
<dbReference type="SMART" id="SM00304">
    <property type="entry name" value="HAMP"/>
    <property type="match status" value="1"/>
</dbReference>
<dbReference type="InterPro" id="IPR036890">
    <property type="entry name" value="HATPase_C_sf"/>
</dbReference>
<feature type="modified residue" description="4-aspartylphosphate" evidence="8">
    <location>
        <position position="940"/>
    </location>
</feature>
<dbReference type="SUPFAM" id="SSF47384">
    <property type="entry name" value="Homodimeric domain of signal transducing histidine kinase"/>
    <property type="match status" value="1"/>
</dbReference>
<protein>
    <recommendedName>
        <fullName evidence="3">histidine kinase</fullName>
        <ecNumber evidence="3">2.7.13.3</ecNumber>
    </recommendedName>
</protein>
<dbReference type="OrthoDB" id="9801651at2"/>
<dbReference type="SUPFAM" id="SSF158472">
    <property type="entry name" value="HAMP domain-like"/>
    <property type="match status" value="1"/>
</dbReference>
<dbReference type="PROSITE" id="PS50885">
    <property type="entry name" value="HAMP"/>
    <property type="match status" value="1"/>
</dbReference>
<keyword evidence="4 8" id="KW-0597">Phosphoprotein</keyword>
<proteinExistence type="predicted"/>
<keyword evidence="10" id="KW-0812">Transmembrane</keyword>
<keyword evidence="15" id="KW-1185">Reference proteome</keyword>
<dbReference type="Pfam" id="PF00672">
    <property type="entry name" value="HAMP"/>
    <property type="match status" value="1"/>
</dbReference>
<dbReference type="SUPFAM" id="SSF55874">
    <property type="entry name" value="ATPase domain of HSP90 chaperone/DNA topoisomerase II/histidine kinase"/>
    <property type="match status" value="1"/>
</dbReference>
<feature type="domain" description="HAMP" evidence="13">
    <location>
        <begin position="217"/>
        <end position="270"/>
    </location>
</feature>
<dbReference type="InterPro" id="IPR003594">
    <property type="entry name" value="HATPase_dom"/>
</dbReference>
<dbReference type="InterPro" id="IPR003661">
    <property type="entry name" value="HisK_dim/P_dom"/>
</dbReference>
<dbReference type="InterPro" id="IPR005467">
    <property type="entry name" value="His_kinase_dom"/>
</dbReference>
<dbReference type="PANTHER" id="PTHR45339">
    <property type="entry name" value="HYBRID SIGNAL TRANSDUCTION HISTIDINE KINASE J"/>
    <property type="match status" value="1"/>
</dbReference>
<reference evidence="14 15" key="1">
    <citation type="submission" date="2017-05" db="EMBL/GenBank/DDBJ databases">
        <authorList>
            <person name="Varghese N."/>
            <person name="Submissions S."/>
        </authorList>
    </citation>
    <scope>NUCLEOTIDE SEQUENCE [LARGE SCALE GENOMIC DNA]</scope>
    <source>
        <strain evidence="14 15">DSM 100094</strain>
    </source>
</reference>
<organism evidence="14 15">
    <name type="scientific">Paracoccus laeviglucosivorans</name>
    <dbReference type="NCBI Taxonomy" id="1197861"/>
    <lineage>
        <taxon>Bacteria</taxon>
        <taxon>Pseudomonadati</taxon>
        <taxon>Pseudomonadota</taxon>
        <taxon>Alphaproteobacteria</taxon>
        <taxon>Rhodobacterales</taxon>
        <taxon>Paracoccaceae</taxon>
        <taxon>Paracoccus</taxon>
    </lineage>
</organism>
<evidence type="ECO:0000259" key="12">
    <source>
        <dbReference type="PROSITE" id="PS50110"/>
    </source>
</evidence>
<dbReference type="SMART" id="SM00448">
    <property type="entry name" value="REC"/>
    <property type="match status" value="2"/>
</dbReference>
<dbReference type="PRINTS" id="PR00344">
    <property type="entry name" value="BCTRLSENSOR"/>
</dbReference>